<feature type="compositionally biased region" description="Acidic residues" evidence="1">
    <location>
        <begin position="368"/>
        <end position="379"/>
    </location>
</feature>
<dbReference type="Proteomes" id="UP000001876">
    <property type="component" value="Unassembled WGS sequence"/>
</dbReference>
<evidence type="ECO:0000313" key="2">
    <source>
        <dbReference type="EMBL" id="EEH56043.1"/>
    </source>
</evidence>
<protein>
    <submittedName>
        <fullName evidence="2">Predicted protein</fullName>
    </submittedName>
</protein>
<dbReference type="RefSeq" id="XP_003060091.1">
    <property type="nucleotide sequence ID" value="XM_003060045.1"/>
</dbReference>
<feature type="region of interest" description="Disordered" evidence="1">
    <location>
        <begin position="41"/>
        <end position="80"/>
    </location>
</feature>
<feature type="compositionally biased region" description="Low complexity" evidence="1">
    <location>
        <begin position="193"/>
        <end position="213"/>
    </location>
</feature>
<feature type="compositionally biased region" description="Pro residues" evidence="1">
    <location>
        <begin position="255"/>
        <end position="267"/>
    </location>
</feature>
<dbReference type="GeneID" id="9685529"/>
<sequence>MNADGGVDPAHEVVVGGPGSPAFVGSVYYVAGADDVPVPEWPPQLPRAGILPSSSSSSSTTKTSTTTSSTSAPPPRTSKSLGASAYFLSKDLAERWRDVIRRPMGLRYCQRRRLFRPSDIPLGVVEVRRCSMGEAFGKLCVGWGNPVLATKMGFSADDVQMELASALVQGWGAGEANDAKKRTKTKTGDEDAAAAAAAAAAASDAVETAQPPRARTRRRRKVVGEGLSNALCALLTGYRFNAMKAPTAAEGEDPAAPPPPPPPPPSENPVREGAFIAREIDEWIAEMKHKTTKEKEKDDAGGGPLFEAGDVRTGVAVAADGSVATFRRAVNFLTRRRRRGDVDAGPDARPSGDLFTSPPRWRAPASIDDGDGDGDGEYTPDEYDKLLAAYADAHDGWKDPEHVVDKPVFSSSMIQVIVPMPADAMAANLAMLSASSKKPEELLAGYGDDGGAGTIGAMYRPWFFNLDDLTAMLHKAMESEARTRAARNKQRREKIKKTLAQMVTALANTRANPKLGGWAAPGLSPTGGGGGGGGGGGRASGGGAGFFKPGSDGDDDDEGQGEYSDDMDEDNEHLHDDDLMKEYMKEMAKDGGAEDMIGAWASAVQNANRRQDVDGVPMPVADKDKPMINLSPAAHFALVAGVTAYFGWSCACDVIGAKFDEFLCRTYLGRVALTSDTPYAVRLLPIRPRSRCERRFLRTFPVRRVVTLHPRFPFNVCLTGETFD</sequence>
<feature type="compositionally biased region" description="Gly residues" evidence="1">
    <location>
        <begin position="525"/>
        <end position="545"/>
    </location>
</feature>
<dbReference type="KEGG" id="mpp:MICPUCDRAFT_59484"/>
<feature type="region of interest" description="Disordered" evidence="1">
    <location>
        <begin position="247"/>
        <end position="270"/>
    </location>
</feature>
<evidence type="ECO:0000313" key="3">
    <source>
        <dbReference type="Proteomes" id="UP000001876"/>
    </source>
</evidence>
<proteinExistence type="predicted"/>
<organism evidence="3">
    <name type="scientific">Micromonas pusilla (strain CCMP1545)</name>
    <name type="common">Picoplanktonic green alga</name>
    <dbReference type="NCBI Taxonomy" id="564608"/>
    <lineage>
        <taxon>Eukaryota</taxon>
        <taxon>Viridiplantae</taxon>
        <taxon>Chlorophyta</taxon>
        <taxon>Mamiellophyceae</taxon>
        <taxon>Mamiellales</taxon>
        <taxon>Mamiellaceae</taxon>
        <taxon>Micromonas</taxon>
    </lineage>
</organism>
<evidence type="ECO:0000256" key="1">
    <source>
        <dbReference type="SAM" id="MobiDB-lite"/>
    </source>
</evidence>
<accession>C1MVS2</accession>
<feature type="region of interest" description="Disordered" evidence="1">
    <location>
        <begin position="514"/>
        <end position="573"/>
    </location>
</feature>
<feature type="region of interest" description="Disordered" evidence="1">
    <location>
        <begin position="339"/>
        <end position="379"/>
    </location>
</feature>
<dbReference type="AlphaFoldDB" id="C1MVS2"/>
<gene>
    <name evidence="2" type="ORF">MICPUCDRAFT_59484</name>
</gene>
<feature type="region of interest" description="Disordered" evidence="1">
    <location>
        <begin position="176"/>
        <end position="222"/>
    </location>
</feature>
<name>C1MVS2_MICPC</name>
<keyword evidence="3" id="KW-1185">Reference proteome</keyword>
<reference evidence="2 3" key="1">
    <citation type="journal article" date="2009" name="Science">
        <title>Green evolution and dynamic adaptations revealed by genomes of the marine picoeukaryotes Micromonas.</title>
        <authorList>
            <person name="Worden A.Z."/>
            <person name="Lee J.H."/>
            <person name="Mock T."/>
            <person name="Rouze P."/>
            <person name="Simmons M.P."/>
            <person name="Aerts A.L."/>
            <person name="Allen A.E."/>
            <person name="Cuvelier M.L."/>
            <person name="Derelle E."/>
            <person name="Everett M.V."/>
            <person name="Foulon E."/>
            <person name="Grimwood J."/>
            <person name="Gundlach H."/>
            <person name="Henrissat B."/>
            <person name="Napoli C."/>
            <person name="McDonald S.M."/>
            <person name="Parker M.S."/>
            <person name="Rombauts S."/>
            <person name="Salamov A."/>
            <person name="Von Dassow P."/>
            <person name="Badger J.H."/>
            <person name="Coutinho P.M."/>
            <person name="Demir E."/>
            <person name="Dubchak I."/>
            <person name="Gentemann C."/>
            <person name="Eikrem W."/>
            <person name="Gready J.E."/>
            <person name="John U."/>
            <person name="Lanier W."/>
            <person name="Lindquist E.A."/>
            <person name="Lucas S."/>
            <person name="Mayer K.F."/>
            <person name="Moreau H."/>
            <person name="Not F."/>
            <person name="Otillar R."/>
            <person name="Panaud O."/>
            <person name="Pangilinan J."/>
            <person name="Paulsen I."/>
            <person name="Piegu B."/>
            <person name="Poliakov A."/>
            <person name="Robbens S."/>
            <person name="Schmutz J."/>
            <person name="Toulza E."/>
            <person name="Wyss T."/>
            <person name="Zelensky A."/>
            <person name="Zhou K."/>
            <person name="Armbrust E.V."/>
            <person name="Bhattacharya D."/>
            <person name="Goodenough U.W."/>
            <person name="Van de Peer Y."/>
            <person name="Grigoriev I.V."/>
        </authorList>
    </citation>
    <scope>NUCLEOTIDE SEQUENCE [LARGE SCALE GENOMIC DNA]</scope>
    <source>
        <strain evidence="2 3">CCMP1545</strain>
    </source>
</reference>
<dbReference type="EMBL" id="GG663741">
    <property type="protein sequence ID" value="EEH56043.1"/>
    <property type="molecule type" value="Genomic_DNA"/>
</dbReference>
<feature type="compositionally biased region" description="Acidic residues" evidence="1">
    <location>
        <begin position="552"/>
        <end position="571"/>
    </location>
</feature>
<feature type="compositionally biased region" description="Low complexity" evidence="1">
    <location>
        <begin position="52"/>
        <end position="71"/>
    </location>
</feature>